<dbReference type="GO" id="GO:0005634">
    <property type="term" value="C:nucleus"/>
    <property type="evidence" value="ECO:0000318"/>
    <property type="project" value="GO_Central"/>
</dbReference>
<dbReference type="SUPFAM" id="SSF46689">
    <property type="entry name" value="Homeodomain-like"/>
    <property type="match status" value="1"/>
</dbReference>
<dbReference type="EMBL" id="KI392798">
    <property type="protein sequence ID" value="ERN10742.1"/>
    <property type="molecule type" value="Genomic_DNA"/>
</dbReference>
<dbReference type="InterPro" id="IPR000047">
    <property type="entry name" value="HTH_motif"/>
</dbReference>
<dbReference type="InterPro" id="IPR009057">
    <property type="entry name" value="Homeodomain-like_sf"/>
</dbReference>
<evidence type="ECO:0000256" key="11">
    <source>
        <dbReference type="SAM" id="MobiDB-lite"/>
    </source>
</evidence>
<dbReference type="Proteomes" id="UP000017836">
    <property type="component" value="Unassembled WGS sequence"/>
</dbReference>
<dbReference type="AlphaFoldDB" id="W1PL75"/>
<proteinExistence type="inferred from homology"/>
<dbReference type="Pfam" id="PF02183">
    <property type="entry name" value="HALZ"/>
    <property type="match status" value="1"/>
</dbReference>
<evidence type="ECO:0000256" key="5">
    <source>
        <dbReference type="ARBA" id="ARBA00023163"/>
    </source>
</evidence>
<comment type="function">
    <text evidence="10">Transcription factor.</text>
</comment>
<dbReference type="Gramene" id="ERN10742">
    <property type="protein sequence ID" value="ERN10742"/>
    <property type="gene ID" value="AMTR_s00027p00144540"/>
</dbReference>
<name>W1PL75_AMBTC</name>
<dbReference type="Gene3D" id="1.10.10.60">
    <property type="entry name" value="Homeodomain-like"/>
    <property type="match status" value="1"/>
</dbReference>
<comment type="similarity">
    <text evidence="7 10">Belongs to the HD-ZIP homeobox family. Class I subfamily.</text>
</comment>
<keyword evidence="2 10" id="KW-0805">Transcription regulation</keyword>
<dbReference type="InterPro" id="IPR045224">
    <property type="entry name" value="HDZip_class_I_plant"/>
</dbReference>
<evidence type="ECO:0000313" key="14">
    <source>
        <dbReference type="Proteomes" id="UP000017836"/>
    </source>
</evidence>
<dbReference type="GO" id="GO:0043565">
    <property type="term" value="F:sequence-specific DNA binding"/>
    <property type="evidence" value="ECO:0000318"/>
    <property type="project" value="GO_Central"/>
</dbReference>
<dbReference type="CDD" id="cd00086">
    <property type="entry name" value="homeodomain"/>
    <property type="match status" value="1"/>
</dbReference>
<reference evidence="14" key="1">
    <citation type="journal article" date="2013" name="Science">
        <title>The Amborella genome and the evolution of flowering plants.</title>
        <authorList>
            <consortium name="Amborella Genome Project"/>
        </authorList>
    </citation>
    <scope>NUCLEOTIDE SEQUENCE [LARGE SCALE GENOMIC DNA]</scope>
</reference>
<evidence type="ECO:0000256" key="9">
    <source>
        <dbReference type="RuleBase" id="RU000682"/>
    </source>
</evidence>
<evidence type="ECO:0000256" key="3">
    <source>
        <dbReference type="ARBA" id="ARBA00023125"/>
    </source>
</evidence>
<evidence type="ECO:0000256" key="2">
    <source>
        <dbReference type="ARBA" id="ARBA00023015"/>
    </source>
</evidence>
<dbReference type="InterPro" id="IPR003106">
    <property type="entry name" value="Leu_zip_homeo"/>
</dbReference>
<evidence type="ECO:0000259" key="12">
    <source>
        <dbReference type="PROSITE" id="PS50071"/>
    </source>
</evidence>
<evidence type="ECO:0000313" key="13">
    <source>
        <dbReference type="EMBL" id="ERN10742.1"/>
    </source>
</evidence>
<feature type="DNA-binding region" description="Homeobox" evidence="8">
    <location>
        <begin position="15"/>
        <end position="74"/>
    </location>
</feature>
<protein>
    <recommendedName>
        <fullName evidence="10">Homeobox-leucine zipper protein</fullName>
    </recommendedName>
    <alternativeName>
        <fullName evidence="10">HD-ZIP protein</fullName>
    </alternativeName>
    <alternativeName>
        <fullName evidence="10">Homeodomain transcription factor</fullName>
    </alternativeName>
</protein>
<dbReference type="Pfam" id="PF00046">
    <property type="entry name" value="Homeodomain"/>
    <property type="match status" value="1"/>
</dbReference>
<dbReference type="PANTHER" id="PTHR24326">
    <property type="entry name" value="HOMEOBOX-LEUCINE ZIPPER PROTEIN"/>
    <property type="match status" value="1"/>
</dbReference>
<keyword evidence="6 8" id="KW-0539">Nucleus</keyword>
<dbReference type="SMART" id="SM00389">
    <property type="entry name" value="HOX"/>
    <property type="match status" value="1"/>
</dbReference>
<dbReference type="InterPro" id="IPR017970">
    <property type="entry name" value="Homeobox_CS"/>
</dbReference>
<keyword evidence="14" id="KW-1185">Reference proteome</keyword>
<dbReference type="PANTHER" id="PTHR24326:SF122">
    <property type="entry name" value="HOMEOBOX-LEUCINE ZIPPER PROTEIN HOX6"/>
    <property type="match status" value="1"/>
</dbReference>
<dbReference type="InterPro" id="IPR001356">
    <property type="entry name" value="HD"/>
</dbReference>
<comment type="subcellular location">
    <subcellularLocation>
        <location evidence="1 8 9">Nucleus</location>
    </subcellularLocation>
</comment>
<keyword evidence="3 8" id="KW-0238">DNA-binding</keyword>
<dbReference type="PROSITE" id="PS50071">
    <property type="entry name" value="HOMEOBOX_2"/>
    <property type="match status" value="1"/>
</dbReference>
<evidence type="ECO:0000256" key="6">
    <source>
        <dbReference type="ARBA" id="ARBA00023242"/>
    </source>
</evidence>
<dbReference type="STRING" id="13333.W1PL75"/>
<sequence>MEGGEMGGGERKRGKRREKKRFSQEQVRSLESAFEKEGRLEAKRKGELARELGLNPRQIAIWFQNRRARWKSKQLERDYGVLGADYQALLSSFQSLKQEKRTLIKQLQKLGAVLEKSEASGSAEGDDTVKDATAYSDGEYSREVNGSKLVYDEPEMLYEAEEVLMGSFSPTIKTSPSDSGWFCDQPFTSSQWWELWP</sequence>
<evidence type="ECO:0000256" key="4">
    <source>
        <dbReference type="ARBA" id="ARBA00023155"/>
    </source>
</evidence>
<evidence type="ECO:0000256" key="8">
    <source>
        <dbReference type="PROSITE-ProRule" id="PRU00108"/>
    </source>
</evidence>
<evidence type="ECO:0000256" key="1">
    <source>
        <dbReference type="ARBA" id="ARBA00004123"/>
    </source>
</evidence>
<organism evidence="13 14">
    <name type="scientific">Amborella trichopoda</name>
    <dbReference type="NCBI Taxonomy" id="13333"/>
    <lineage>
        <taxon>Eukaryota</taxon>
        <taxon>Viridiplantae</taxon>
        <taxon>Streptophyta</taxon>
        <taxon>Embryophyta</taxon>
        <taxon>Tracheophyta</taxon>
        <taxon>Spermatophyta</taxon>
        <taxon>Magnoliopsida</taxon>
        <taxon>Amborellales</taxon>
        <taxon>Amborellaceae</taxon>
        <taxon>Amborella</taxon>
    </lineage>
</organism>
<feature type="domain" description="Homeobox" evidence="12">
    <location>
        <begin position="13"/>
        <end position="73"/>
    </location>
</feature>
<dbReference type="PRINTS" id="PR00031">
    <property type="entry name" value="HTHREPRESSR"/>
</dbReference>
<dbReference type="eggNOG" id="KOG0483">
    <property type="taxonomic scope" value="Eukaryota"/>
</dbReference>
<dbReference type="PROSITE" id="PS00027">
    <property type="entry name" value="HOMEOBOX_1"/>
    <property type="match status" value="1"/>
</dbReference>
<dbReference type="GO" id="GO:0045893">
    <property type="term" value="P:positive regulation of DNA-templated transcription"/>
    <property type="evidence" value="ECO:0000318"/>
    <property type="project" value="GO_Central"/>
</dbReference>
<dbReference type="HOGENOM" id="CLU_060842_3_1_1"/>
<evidence type="ECO:0000256" key="10">
    <source>
        <dbReference type="RuleBase" id="RU369038"/>
    </source>
</evidence>
<accession>W1PL75</accession>
<feature type="region of interest" description="Disordered" evidence="11">
    <location>
        <begin position="1"/>
        <end position="29"/>
    </location>
</feature>
<keyword evidence="4 8" id="KW-0371">Homeobox</keyword>
<evidence type="ECO:0000256" key="7">
    <source>
        <dbReference type="ARBA" id="ARBA00025748"/>
    </source>
</evidence>
<keyword evidence="5 10" id="KW-0804">Transcription</keyword>
<dbReference type="GO" id="GO:0000981">
    <property type="term" value="F:DNA-binding transcription factor activity, RNA polymerase II-specific"/>
    <property type="evidence" value="ECO:0007669"/>
    <property type="project" value="UniProtKB-UniRule"/>
</dbReference>
<gene>
    <name evidence="13" type="ORF">AMTR_s00027p00144540</name>
</gene>